<dbReference type="Proteomes" id="UP000037982">
    <property type="component" value="Unassembled WGS sequence"/>
</dbReference>
<sequence length="216" mass="22617">MNPQRQSAARGIRRGYAVAGVVLALMWLGEGNEPAWAHAVRATFLLLLIPPLLLRTNRRLTAAFYESTHPGRALARLITARILIVSAALAASALLSHLMDPRAAHDARALGIRVLCVLLTIPLQIRAAHRARAGGVHPAARPTLSAPRVIGAKLALIAAALLAQMLIDPYVANAQVLTAVAIAVSVTLLGPRIHSRLVMTPTPQAAGQAGAAQTAG</sequence>
<protein>
    <submittedName>
        <fullName evidence="2">Uncharacterized protein</fullName>
    </submittedName>
</protein>
<dbReference type="RefSeq" id="WP_053927795.1">
    <property type="nucleotide sequence ID" value="NZ_LGKG01000195.1"/>
</dbReference>
<evidence type="ECO:0000313" key="3">
    <source>
        <dbReference type="Proteomes" id="UP000037982"/>
    </source>
</evidence>
<feature type="transmembrane region" description="Helical" evidence="1">
    <location>
        <begin position="74"/>
        <end position="98"/>
    </location>
</feature>
<keyword evidence="1" id="KW-0472">Membrane</keyword>
<evidence type="ECO:0000313" key="2">
    <source>
        <dbReference type="EMBL" id="KPC59080.1"/>
    </source>
</evidence>
<dbReference type="PATRIC" id="fig|66876.3.peg.8046"/>
<comment type="caution">
    <text evidence="2">The sequence shown here is derived from an EMBL/GenBank/DDBJ whole genome shotgun (WGS) entry which is preliminary data.</text>
</comment>
<feature type="transmembrane region" description="Helical" evidence="1">
    <location>
        <begin position="35"/>
        <end position="54"/>
    </location>
</feature>
<reference evidence="3" key="1">
    <citation type="submission" date="2015-07" db="EMBL/GenBank/DDBJ databases">
        <authorList>
            <person name="Ju K.-S."/>
            <person name="Doroghazi J.R."/>
            <person name="Metcalf W.W."/>
        </authorList>
    </citation>
    <scope>NUCLEOTIDE SEQUENCE [LARGE SCALE GENOMIC DNA]</scope>
    <source>
        <strain evidence="3">NRRL ISP-5002</strain>
    </source>
</reference>
<keyword evidence="1" id="KW-1133">Transmembrane helix</keyword>
<name>A0A0N0GVN0_9ACTN</name>
<dbReference type="EMBL" id="LGKG01000195">
    <property type="protein sequence ID" value="KPC59080.1"/>
    <property type="molecule type" value="Genomic_DNA"/>
</dbReference>
<organism evidence="2 3">
    <name type="scientific">Streptomyces chattanoogensis</name>
    <dbReference type="NCBI Taxonomy" id="66876"/>
    <lineage>
        <taxon>Bacteria</taxon>
        <taxon>Bacillati</taxon>
        <taxon>Actinomycetota</taxon>
        <taxon>Actinomycetes</taxon>
        <taxon>Kitasatosporales</taxon>
        <taxon>Streptomycetaceae</taxon>
        <taxon>Streptomyces</taxon>
    </lineage>
</organism>
<feature type="transmembrane region" description="Helical" evidence="1">
    <location>
        <begin position="110"/>
        <end position="128"/>
    </location>
</feature>
<keyword evidence="1" id="KW-0812">Transmembrane</keyword>
<dbReference type="AlphaFoldDB" id="A0A0N0GVN0"/>
<gene>
    <name evidence="2" type="ORF">ADL29_36535</name>
</gene>
<accession>A0A0N0GVN0</accession>
<feature type="transmembrane region" description="Helical" evidence="1">
    <location>
        <begin position="12"/>
        <end position="29"/>
    </location>
</feature>
<feature type="transmembrane region" description="Helical" evidence="1">
    <location>
        <begin position="173"/>
        <end position="190"/>
    </location>
</feature>
<proteinExistence type="predicted"/>
<feature type="transmembrane region" description="Helical" evidence="1">
    <location>
        <begin position="149"/>
        <end position="167"/>
    </location>
</feature>
<evidence type="ECO:0000256" key="1">
    <source>
        <dbReference type="SAM" id="Phobius"/>
    </source>
</evidence>
<keyword evidence="3" id="KW-1185">Reference proteome</keyword>